<organism evidence="1 2">
    <name type="scientific">Chelonia mydas</name>
    <name type="common">Green sea-turtle</name>
    <name type="synonym">Chelonia agassizi</name>
    <dbReference type="NCBI Taxonomy" id="8469"/>
    <lineage>
        <taxon>Eukaryota</taxon>
        <taxon>Metazoa</taxon>
        <taxon>Chordata</taxon>
        <taxon>Craniata</taxon>
        <taxon>Vertebrata</taxon>
        <taxon>Euteleostomi</taxon>
        <taxon>Archelosauria</taxon>
        <taxon>Testudinata</taxon>
        <taxon>Testudines</taxon>
        <taxon>Cryptodira</taxon>
        <taxon>Durocryptodira</taxon>
        <taxon>Americhelydia</taxon>
        <taxon>Chelonioidea</taxon>
        <taxon>Cheloniidae</taxon>
        <taxon>Chelonia</taxon>
    </lineage>
</organism>
<dbReference type="AlphaFoldDB" id="M7B6N7"/>
<evidence type="ECO:0000313" key="1">
    <source>
        <dbReference type="EMBL" id="EMP31195.1"/>
    </source>
</evidence>
<dbReference type="Proteomes" id="UP000031443">
    <property type="component" value="Unassembled WGS sequence"/>
</dbReference>
<name>M7B6N7_CHEMY</name>
<accession>M7B6N7</accession>
<sequence>MRIWMRLSVPFAVEKKEGGDRLLLRAHRGCQTSFTGRVLEQTGARRLLCNRETCTDSFLLLLPRFPVPTSPPASLEISGGGSVATGSSRLAVAAEGSRHSNGSPFAFPLPEPDLLDIQPGSDANTALKGTRSVNFSGRRIEP</sequence>
<gene>
    <name evidence="1" type="ORF">UY3_11705</name>
</gene>
<reference evidence="2" key="1">
    <citation type="journal article" date="2013" name="Nat. Genet.">
        <title>The draft genomes of soft-shell turtle and green sea turtle yield insights into the development and evolution of the turtle-specific body plan.</title>
        <authorList>
            <person name="Wang Z."/>
            <person name="Pascual-Anaya J."/>
            <person name="Zadissa A."/>
            <person name="Li W."/>
            <person name="Niimura Y."/>
            <person name="Huang Z."/>
            <person name="Li C."/>
            <person name="White S."/>
            <person name="Xiong Z."/>
            <person name="Fang D."/>
            <person name="Wang B."/>
            <person name="Ming Y."/>
            <person name="Chen Y."/>
            <person name="Zheng Y."/>
            <person name="Kuraku S."/>
            <person name="Pignatelli M."/>
            <person name="Herrero J."/>
            <person name="Beal K."/>
            <person name="Nozawa M."/>
            <person name="Li Q."/>
            <person name="Wang J."/>
            <person name="Zhang H."/>
            <person name="Yu L."/>
            <person name="Shigenobu S."/>
            <person name="Wang J."/>
            <person name="Liu J."/>
            <person name="Flicek P."/>
            <person name="Searle S."/>
            <person name="Wang J."/>
            <person name="Kuratani S."/>
            <person name="Yin Y."/>
            <person name="Aken B."/>
            <person name="Zhang G."/>
            <person name="Irie N."/>
        </authorList>
    </citation>
    <scope>NUCLEOTIDE SEQUENCE [LARGE SCALE GENOMIC DNA]</scope>
</reference>
<dbReference type="EMBL" id="KB546462">
    <property type="protein sequence ID" value="EMP31195.1"/>
    <property type="molecule type" value="Genomic_DNA"/>
</dbReference>
<proteinExistence type="predicted"/>
<keyword evidence="2" id="KW-1185">Reference proteome</keyword>
<protein>
    <submittedName>
        <fullName evidence="1">Uncharacterized protein</fullName>
    </submittedName>
</protein>
<evidence type="ECO:0000313" key="2">
    <source>
        <dbReference type="Proteomes" id="UP000031443"/>
    </source>
</evidence>